<evidence type="ECO:0000313" key="2">
    <source>
        <dbReference type="EMBL" id="KAA0680293.1"/>
    </source>
</evidence>
<name>A0A9W7NJ63_9PROT</name>
<gene>
    <name evidence="2" type="ORF">DS843_13320</name>
</gene>
<feature type="domain" description="HNH nuclease" evidence="1">
    <location>
        <begin position="10"/>
        <end position="59"/>
    </location>
</feature>
<dbReference type="GO" id="GO:0008270">
    <property type="term" value="F:zinc ion binding"/>
    <property type="evidence" value="ECO:0007669"/>
    <property type="project" value="InterPro"/>
</dbReference>
<dbReference type="InterPro" id="IPR002711">
    <property type="entry name" value="HNH"/>
</dbReference>
<dbReference type="AlphaFoldDB" id="A0A9W7NJ63"/>
<sequence length="77" mass="8608">MRGYGTDWRKLRDTMPKTPCAICGGPWEPGMHLDHRVPRAAGGTDHPSNLQWVHRRCHSAKTAGQDGGYGNRRARRG</sequence>
<dbReference type="Pfam" id="PF01844">
    <property type="entry name" value="HNH"/>
    <property type="match status" value="1"/>
</dbReference>
<accession>A0A9W7NJ63</accession>
<dbReference type="EMBL" id="QOKW01000009">
    <property type="protein sequence ID" value="KAA0680293.1"/>
    <property type="molecule type" value="Genomic_DNA"/>
</dbReference>
<keyword evidence="3" id="KW-1185">Reference proteome</keyword>
<organism evidence="2 3">
    <name type="scientific">Roseomonas genomospecies 6</name>
    <dbReference type="NCBI Taxonomy" id="214106"/>
    <lineage>
        <taxon>Bacteria</taxon>
        <taxon>Pseudomonadati</taxon>
        <taxon>Pseudomonadota</taxon>
        <taxon>Alphaproteobacteria</taxon>
        <taxon>Acetobacterales</taxon>
        <taxon>Roseomonadaceae</taxon>
        <taxon>Roseomonas</taxon>
    </lineage>
</organism>
<dbReference type="GO" id="GO:0004519">
    <property type="term" value="F:endonuclease activity"/>
    <property type="evidence" value="ECO:0007669"/>
    <property type="project" value="UniProtKB-KW"/>
</dbReference>
<proteinExistence type="predicted"/>
<dbReference type="SMART" id="SM00507">
    <property type="entry name" value="HNHc"/>
    <property type="match status" value="1"/>
</dbReference>
<evidence type="ECO:0000313" key="3">
    <source>
        <dbReference type="Proteomes" id="UP000480854"/>
    </source>
</evidence>
<keyword evidence="2" id="KW-0255">Endonuclease</keyword>
<evidence type="ECO:0000259" key="1">
    <source>
        <dbReference type="SMART" id="SM00507"/>
    </source>
</evidence>
<comment type="caution">
    <text evidence="2">The sequence shown here is derived from an EMBL/GenBank/DDBJ whole genome shotgun (WGS) entry which is preliminary data.</text>
</comment>
<dbReference type="GO" id="GO:0003676">
    <property type="term" value="F:nucleic acid binding"/>
    <property type="evidence" value="ECO:0007669"/>
    <property type="project" value="InterPro"/>
</dbReference>
<dbReference type="Gene3D" id="1.10.30.50">
    <property type="match status" value="1"/>
</dbReference>
<reference evidence="2 3" key="1">
    <citation type="submission" date="2018-07" db="EMBL/GenBank/DDBJ databases">
        <title>Genome sequence of Azospirillum sp. ATCC 49961.</title>
        <authorList>
            <person name="Sant'Anna F.H."/>
            <person name="Baldani J.I."/>
            <person name="Zilli J.E."/>
            <person name="Reis V.M."/>
            <person name="Hartmann A."/>
            <person name="Cruz L."/>
            <person name="de Souza E.M."/>
            <person name="de Oliveira Pedrosa F."/>
            <person name="Passaglia L.M.P."/>
        </authorList>
    </citation>
    <scope>NUCLEOTIDE SEQUENCE [LARGE SCALE GENOMIC DNA]</scope>
    <source>
        <strain evidence="2 3">ATCC 49961</strain>
    </source>
</reference>
<dbReference type="CDD" id="cd00085">
    <property type="entry name" value="HNHc"/>
    <property type="match status" value="1"/>
</dbReference>
<dbReference type="InterPro" id="IPR003615">
    <property type="entry name" value="HNH_nuc"/>
</dbReference>
<protein>
    <submittedName>
        <fullName evidence="2">HNH endonuclease</fullName>
    </submittedName>
</protein>
<dbReference type="Proteomes" id="UP000480854">
    <property type="component" value="Unassembled WGS sequence"/>
</dbReference>
<keyword evidence="2" id="KW-0378">Hydrolase</keyword>
<keyword evidence="2" id="KW-0540">Nuclease</keyword>